<name>A0A1H9BJ06_9GAMM</name>
<evidence type="ECO:0000256" key="7">
    <source>
        <dbReference type="ARBA" id="ARBA00023136"/>
    </source>
</evidence>
<accession>A0A1H9BJ06</accession>
<feature type="transmembrane region" description="Helical" evidence="8">
    <location>
        <begin position="175"/>
        <end position="198"/>
    </location>
</feature>
<evidence type="ECO:0000256" key="6">
    <source>
        <dbReference type="ARBA" id="ARBA00022989"/>
    </source>
</evidence>
<feature type="domain" description="Type II secretion system protein GspF" evidence="9">
    <location>
        <begin position="279"/>
        <end position="400"/>
    </location>
</feature>
<dbReference type="FunFam" id="1.20.81.30:FF:000001">
    <property type="entry name" value="Type II secretion system protein F"/>
    <property type="match status" value="2"/>
</dbReference>
<feature type="transmembrane region" description="Helical" evidence="8">
    <location>
        <begin position="382"/>
        <end position="405"/>
    </location>
</feature>
<proteinExistence type="inferred from homology"/>
<dbReference type="PANTHER" id="PTHR30012:SF0">
    <property type="entry name" value="TYPE II SECRETION SYSTEM PROTEIN F-RELATED"/>
    <property type="match status" value="1"/>
</dbReference>
<dbReference type="PANTHER" id="PTHR30012">
    <property type="entry name" value="GENERAL SECRETION PATHWAY PROTEIN"/>
    <property type="match status" value="1"/>
</dbReference>
<protein>
    <submittedName>
        <fullName evidence="10">General secretion pathway protein F</fullName>
    </submittedName>
</protein>
<keyword evidence="3" id="KW-1003">Cell membrane</keyword>
<gene>
    <name evidence="10" type="ORF">SAMN05421693_10936</name>
</gene>
<keyword evidence="4" id="KW-0997">Cell inner membrane</keyword>
<evidence type="ECO:0000313" key="11">
    <source>
        <dbReference type="Proteomes" id="UP000199496"/>
    </source>
</evidence>
<dbReference type="STRING" id="867345.SAMN05421693_10936"/>
<organism evidence="10 11">
    <name type="scientific">Ectothiorhodospira magna</name>
    <dbReference type="NCBI Taxonomy" id="867345"/>
    <lineage>
        <taxon>Bacteria</taxon>
        <taxon>Pseudomonadati</taxon>
        <taxon>Pseudomonadota</taxon>
        <taxon>Gammaproteobacteria</taxon>
        <taxon>Chromatiales</taxon>
        <taxon>Ectothiorhodospiraceae</taxon>
        <taxon>Ectothiorhodospira</taxon>
    </lineage>
</organism>
<dbReference type="PRINTS" id="PR00812">
    <property type="entry name" value="BCTERIALGSPF"/>
</dbReference>
<dbReference type="GO" id="GO:0015628">
    <property type="term" value="P:protein secretion by the type II secretion system"/>
    <property type="evidence" value="ECO:0007669"/>
    <property type="project" value="TreeGrafter"/>
</dbReference>
<keyword evidence="7 8" id="KW-0472">Membrane</keyword>
<evidence type="ECO:0000256" key="4">
    <source>
        <dbReference type="ARBA" id="ARBA00022519"/>
    </source>
</evidence>
<dbReference type="Gene3D" id="1.20.81.30">
    <property type="entry name" value="Type II secretion system (T2SS), domain F"/>
    <property type="match status" value="2"/>
</dbReference>
<evidence type="ECO:0000256" key="8">
    <source>
        <dbReference type="SAM" id="Phobius"/>
    </source>
</evidence>
<dbReference type="AlphaFoldDB" id="A0A1H9BJ06"/>
<dbReference type="InterPro" id="IPR042094">
    <property type="entry name" value="T2SS_GspF_sf"/>
</dbReference>
<dbReference type="Pfam" id="PF00482">
    <property type="entry name" value="T2SSF"/>
    <property type="match status" value="2"/>
</dbReference>
<keyword evidence="6 8" id="KW-1133">Transmembrane helix</keyword>
<evidence type="ECO:0000256" key="3">
    <source>
        <dbReference type="ARBA" id="ARBA00022475"/>
    </source>
</evidence>
<evidence type="ECO:0000256" key="2">
    <source>
        <dbReference type="ARBA" id="ARBA00005745"/>
    </source>
</evidence>
<sequence>MPEFTYRAIQADGRQIRGTISAASRALALSELQRQGIMPLQLESGPSGSARPPTEGLLARLGRRRDRITPQQILGLTRDLATMLRAGLPLDRALQVLGRMSRDPALTRLLTEWLEGVKAGKGLSQALEPRQALLGDFYINMVRAGEAGGQLATALSRLAEHLEQSRQLRASVVSALTYPAILMVVAALSVFIMLAFVVPQFEALFDDMGDGLPLATQIVVALGDLAAEGWWAFMLLLLALLIAIDRIPRSEAGRLWLDRQWLALPWIGQVIRTLETARFARTMGTLLGSGVSMLESLKIAVDTVGNRHLRGALADMPARIKQGGAMTAAMEPTGLFSPLAIQMIQVGEESGKLEPMLLELARVQDDEVQAGVKRVVSILEPVLILVLGIVIAGIILAILMGIMSVNELVA</sequence>
<reference evidence="10 11" key="1">
    <citation type="submission" date="2016-10" db="EMBL/GenBank/DDBJ databases">
        <authorList>
            <person name="de Groot N.N."/>
        </authorList>
    </citation>
    <scope>NUCLEOTIDE SEQUENCE [LARGE SCALE GENOMIC DNA]</scope>
    <source>
        <strain evidence="10 11">B7-7</strain>
    </source>
</reference>
<evidence type="ECO:0000256" key="5">
    <source>
        <dbReference type="ARBA" id="ARBA00022692"/>
    </source>
</evidence>
<evidence type="ECO:0000256" key="1">
    <source>
        <dbReference type="ARBA" id="ARBA00004429"/>
    </source>
</evidence>
<comment type="subcellular location">
    <subcellularLocation>
        <location evidence="1">Cell inner membrane</location>
        <topology evidence="1">Multi-pass membrane protein</topology>
    </subcellularLocation>
</comment>
<dbReference type="RefSeq" id="WP_090205316.1">
    <property type="nucleotide sequence ID" value="NZ_FOFO01000009.1"/>
</dbReference>
<dbReference type="InterPro" id="IPR018076">
    <property type="entry name" value="T2SS_GspF_dom"/>
</dbReference>
<evidence type="ECO:0000259" key="9">
    <source>
        <dbReference type="Pfam" id="PF00482"/>
    </source>
</evidence>
<dbReference type="Proteomes" id="UP000199496">
    <property type="component" value="Unassembled WGS sequence"/>
</dbReference>
<feature type="domain" description="Type II secretion system protein GspF" evidence="9">
    <location>
        <begin position="77"/>
        <end position="199"/>
    </location>
</feature>
<dbReference type="OrthoDB" id="9805682at2"/>
<keyword evidence="5 8" id="KW-0812">Transmembrane</keyword>
<feature type="transmembrane region" description="Helical" evidence="8">
    <location>
        <begin position="218"/>
        <end position="244"/>
    </location>
</feature>
<dbReference type="EMBL" id="FOFO01000009">
    <property type="protein sequence ID" value="SEP88711.1"/>
    <property type="molecule type" value="Genomic_DNA"/>
</dbReference>
<dbReference type="InterPro" id="IPR003004">
    <property type="entry name" value="GspF/PilC"/>
</dbReference>
<comment type="similarity">
    <text evidence="2">Belongs to the GSP F family.</text>
</comment>
<keyword evidence="11" id="KW-1185">Reference proteome</keyword>
<evidence type="ECO:0000313" key="10">
    <source>
        <dbReference type="EMBL" id="SEP88711.1"/>
    </source>
</evidence>
<dbReference type="GO" id="GO:0005886">
    <property type="term" value="C:plasma membrane"/>
    <property type="evidence" value="ECO:0007669"/>
    <property type="project" value="UniProtKB-SubCell"/>
</dbReference>